<comment type="cofactor">
    <cofactor evidence="9">
        <name>Mg(2+)</name>
        <dbReference type="ChEBI" id="CHEBI:18420"/>
    </cofactor>
    <text evidence="9">Binds 2 Mg(2+) per subunit.</text>
</comment>
<dbReference type="GO" id="GO:0000166">
    <property type="term" value="F:nucleotide binding"/>
    <property type="evidence" value="ECO:0007669"/>
    <property type="project" value="UniProtKB-KW"/>
</dbReference>
<dbReference type="GO" id="GO:0046872">
    <property type="term" value="F:metal ion binding"/>
    <property type="evidence" value="ECO:0007669"/>
    <property type="project" value="UniProtKB-KW"/>
</dbReference>
<evidence type="ECO:0000256" key="5">
    <source>
        <dbReference type="ARBA" id="ARBA00022741"/>
    </source>
</evidence>
<feature type="domain" description="RdRp catalytic" evidence="10">
    <location>
        <begin position="275"/>
        <end position="404"/>
    </location>
</feature>
<evidence type="ECO:0000313" key="11">
    <source>
        <dbReference type="EMBL" id="DAD52614.1"/>
    </source>
</evidence>
<dbReference type="GO" id="GO:0039694">
    <property type="term" value="P:viral RNA genome replication"/>
    <property type="evidence" value="ECO:0007669"/>
    <property type="project" value="InterPro"/>
</dbReference>
<feature type="binding site" evidence="9">
    <location>
        <position position="372"/>
    </location>
    <ligand>
        <name>Mg(2+)</name>
        <dbReference type="ChEBI" id="CHEBI:18420"/>
        <label>2</label>
    </ligand>
</feature>
<evidence type="ECO:0000256" key="1">
    <source>
        <dbReference type="ARBA" id="ARBA00012494"/>
    </source>
</evidence>
<evidence type="ECO:0000313" key="12">
    <source>
        <dbReference type="Proteomes" id="UP000682943"/>
    </source>
</evidence>
<accession>A0A8S5L4H8</accession>
<name>A0A8S5L4H8_9VIRU</name>
<keyword evidence="6" id="KW-0693">Viral RNA replication</keyword>
<sequence>MSYSDWIKEWSAEESLDFLCDLGLTHCSLGGSRGIAIAELIRNRDWAGLCGYPFVYGAEDNVDELYHARQALALFSKLENLDTGVDKELAAFKRFAQSELTNQETNTRFRSYRSGSTELDPDRARLILNVRGKIQKVLGTLPAFYGIGGKFGPGATANVPRSAASAVEKMASIPTCSENLALSPLFAAIVRGNESWFANHERDACWISGEWWVSHVTVALCDGVLSFVPKNALTYRSIDVQPTVNGFVQAAIGGTIEHKLKRVQVDIRNQERNKLLAQDGSRLGHVATTDLSSASDSIAYEVVKTLFGDRWFELLCAARTTTTTYKGRSIRLEMFSAMGNGFTFPLETLIFWAIVTVVCDGDPEDLIGVYGDDIICPTYRMEAVTSALEFFGFSVNTKKSYSTGWFRESCGGDYYRGISIRPYYQKHLVSGLSLFVLHNFYWRRGLKAFCRLVLKRIPVSMMLFGPDGYGDGHLLSDQYEVTKPKPRLELSKGYDCNGSKPTRCKALDGETSLWSGAGFCGSYIKSYKLLPVKHVTRYPCDLTTPLYACETKARVPLCGQSPVQFSDPVEMTQNGRPMWTYPGNAGVGVVEIYIFD</sequence>
<dbReference type="InterPro" id="IPR043502">
    <property type="entry name" value="DNA/RNA_pol_sf"/>
</dbReference>
<dbReference type="Proteomes" id="UP000682943">
    <property type="component" value="Segment"/>
</dbReference>
<evidence type="ECO:0000259" key="10">
    <source>
        <dbReference type="PROSITE" id="PS50522"/>
    </source>
</evidence>
<keyword evidence="9" id="KW-0479">Metal-binding</keyword>
<organism evidence="11 12">
    <name type="scientific">ssRNA phage SRR6960551_3</name>
    <dbReference type="NCBI Taxonomy" id="2786554"/>
    <lineage>
        <taxon>Viruses</taxon>
        <taxon>Riboviria</taxon>
        <taxon>Orthornavirae</taxon>
        <taxon>Lenarviricota</taxon>
        <taxon>Leviviricetes</taxon>
        <taxon>Norzivirales</taxon>
        <taxon>Fiersviridae</taxon>
        <taxon>Denfovirus</taxon>
        <taxon>Denfovirus borborenecus</taxon>
    </lineage>
</organism>
<dbReference type="InterPro" id="IPR005093">
    <property type="entry name" value="RNArep_beta"/>
</dbReference>
<dbReference type="GO" id="GO:0003968">
    <property type="term" value="F:RNA-directed RNA polymerase activity"/>
    <property type="evidence" value="ECO:0007669"/>
    <property type="project" value="UniProtKB-KW"/>
</dbReference>
<feature type="binding site" evidence="9">
    <location>
        <position position="290"/>
    </location>
    <ligand>
        <name>Mg(2+)</name>
        <dbReference type="ChEBI" id="CHEBI:18420"/>
        <label>2</label>
    </ligand>
</feature>
<evidence type="ECO:0000256" key="6">
    <source>
        <dbReference type="ARBA" id="ARBA00022953"/>
    </source>
</evidence>
<dbReference type="EMBL" id="BK014155">
    <property type="protein sequence ID" value="DAD52614.1"/>
    <property type="molecule type" value="Genomic_RNA"/>
</dbReference>
<dbReference type="EC" id="2.7.7.48" evidence="1"/>
<evidence type="ECO:0000256" key="9">
    <source>
        <dbReference type="PIRSR" id="PIRSR605093-1"/>
    </source>
</evidence>
<keyword evidence="12" id="KW-1185">Reference proteome</keyword>
<dbReference type="RefSeq" id="YP_010769310.1">
    <property type="nucleotide sequence ID" value="NC_073935.1"/>
</dbReference>
<dbReference type="InterPro" id="IPR007096">
    <property type="entry name" value="RNA-dir_Rpol_cat_phage"/>
</dbReference>
<proteinExistence type="predicted"/>
<protein>
    <recommendedName>
        <fullName evidence="1">RNA-directed RNA polymerase</fullName>
        <ecNumber evidence="1">2.7.7.48</ecNumber>
    </recommendedName>
    <alternativeName>
        <fullName evidence="7">RNA replicase beta chain</fullName>
    </alternativeName>
</protein>
<evidence type="ECO:0000256" key="3">
    <source>
        <dbReference type="ARBA" id="ARBA00022679"/>
    </source>
</evidence>
<dbReference type="PROSITE" id="PS50522">
    <property type="entry name" value="RDRP_PHAGE"/>
    <property type="match status" value="1"/>
</dbReference>
<evidence type="ECO:0000256" key="7">
    <source>
        <dbReference type="ARBA" id="ARBA00030248"/>
    </source>
</evidence>
<keyword evidence="9" id="KW-0460">Magnesium</keyword>
<keyword evidence="4" id="KW-0548">Nucleotidyltransferase</keyword>
<dbReference type="Pfam" id="PF03431">
    <property type="entry name" value="RNA_replicase_B"/>
    <property type="match status" value="1"/>
</dbReference>
<reference evidence="11" key="1">
    <citation type="submission" date="2020-09" db="EMBL/GenBank/DDBJ databases">
        <title>Leviviricetes taxonomy.</title>
        <authorList>
            <person name="Stockdale S.R."/>
            <person name="Callanan J."/>
            <person name="Adriaenssens E.M."/>
            <person name="Kuhn J.H."/>
            <person name="Rumnieks J."/>
            <person name="Shkoporov A."/>
            <person name="Draper L.A."/>
            <person name="Ross P."/>
            <person name="Hill C."/>
        </authorList>
    </citation>
    <scope>NUCLEOTIDE SEQUENCE</scope>
</reference>
<dbReference type="SUPFAM" id="SSF56672">
    <property type="entry name" value="DNA/RNA polymerases"/>
    <property type="match status" value="1"/>
</dbReference>
<evidence type="ECO:0000256" key="8">
    <source>
        <dbReference type="ARBA" id="ARBA00048744"/>
    </source>
</evidence>
<keyword evidence="3" id="KW-0808">Transferase</keyword>
<evidence type="ECO:0000256" key="4">
    <source>
        <dbReference type="ARBA" id="ARBA00022695"/>
    </source>
</evidence>
<comment type="catalytic activity">
    <reaction evidence="8">
        <text>RNA(n) + a ribonucleoside 5'-triphosphate = RNA(n+1) + diphosphate</text>
        <dbReference type="Rhea" id="RHEA:21248"/>
        <dbReference type="Rhea" id="RHEA-COMP:14527"/>
        <dbReference type="Rhea" id="RHEA-COMP:17342"/>
        <dbReference type="ChEBI" id="CHEBI:33019"/>
        <dbReference type="ChEBI" id="CHEBI:61557"/>
        <dbReference type="ChEBI" id="CHEBI:140395"/>
        <dbReference type="EC" id="2.7.7.48"/>
    </reaction>
</comment>
<dbReference type="KEGG" id="vg:80398286"/>
<dbReference type="GeneID" id="80398286"/>
<gene>
    <name evidence="11" type="primary">SRR6960551_3_3</name>
</gene>
<keyword evidence="2 11" id="KW-0696">RNA-directed RNA polymerase</keyword>
<keyword evidence="5" id="KW-0547">Nucleotide-binding</keyword>
<feature type="binding site" evidence="9">
    <location>
        <position position="373"/>
    </location>
    <ligand>
        <name>Mg(2+)</name>
        <dbReference type="ChEBI" id="CHEBI:18420"/>
        <label>2</label>
    </ligand>
</feature>
<evidence type="ECO:0000256" key="2">
    <source>
        <dbReference type="ARBA" id="ARBA00022484"/>
    </source>
</evidence>